<sequence>MRPDLNIDLLRSFNAVAETRHFTRAAEQLNCAQSAVSMQVKRLEAIVGVQLFERSKRIVKLTEEGEIFRRYANRMLCLNDLTLAAFGRNALQGRVRFSATDTSMCFLPAILSRFAQSCPLVELEIRCERSWEALDSLQAGETDLALVTQPCGRKGGQLVKREALVWAVAQGASVEELDPLPLAIFGPGCIYRKAALAALDDCGRRWRHAYNSESRDGLNVAVAAGLAVTVVPVSALTPNLRVLSPDEGFPPLPEIEILLFEASSEAALPVATFARTIEQTLADNPAR</sequence>
<keyword evidence="7" id="KW-1185">Reference proteome</keyword>
<dbReference type="Proteomes" id="UP000315252">
    <property type="component" value="Unassembled WGS sequence"/>
</dbReference>
<dbReference type="InterPro" id="IPR005119">
    <property type="entry name" value="LysR_subst-bd"/>
</dbReference>
<comment type="similarity">
    <text evidence="1">Belongs to the LysR transcriptional regulatory family.</text>
</comment>
<dbReference type="InterPro" id="IPR036388">
    <property type="entry name" value="WH-like_DNA-bd_sf"/>
</dbReference>
<dbReference type="AlphaFoldDB" id="A0A545TEM0"/>
<feature type="domain" description="HTH lysR-type" evidence="5">
    <location>
        <begin position="5"/>
        <end position="62"/>
    </location>
</feature>
<evidence type="ECO:0000256" key="1">
    <source>
        <dbReference type="ARBA" id="ARBA00009437"/>
    </source>
</evidence>
<dbReference type="SUPFAM" id="SSF53850">
    <property type="entry name" value="Periplasmic binding protein-like II"/>
    <property type="match status" value="1"/>
</dbReference>
<dbReference type="PRINTS" id="PR00039">
    <property type="entry name" value="HTHLYSR"/>
</dbReference>
<reference evidence="6 7" key="1">
    <citation type="submission" date="2019-06" db="EMBL/GenBank/DDBJ databases">
        <title>Whole genome sequence for Rhodospirillaceae sp. R148.</title>
        <authorList>
            <person name="Wang G."/>
        </authorList>
    </citation>
    <scope>NUCLEOTIDE SEQUENCE [LARGE SCALE GENOMIC DNA]</scope>
    <source>
        <strain evidence="6 7">R148</strain>
    </source>
</reference>
<dbReference type="PANTHER" id="PTHR30579:SF7">
    <property type="entry name" value="HTH-TYPE TRANSCRIPTIONAL REGULATOR LRHA-RELATED"/>
    <property type="match status" value="1"/>
</dbReference>
<evidence type="ECO:0000256" key="2">
    <source>
        <dbReference type="ARBA" id="ARBA00023015"/>
    </source>
</evidence>
<dbReference type="PANTHER" id="PTHR30579">
    <property type="entry name" value="TRANSCRIPTIONAL REGULATOR"/>
    <property type="match status" value="1"/>
</dbReference>
<dbReference type="PROSITE" id="PS50931">
    <property type="entry name" value="HTH_LYSR"/>
    <property type="match status" value="1"/>
</dbReference>
<evidence type="ECO:0000259" key="5">
    <source>
        <dbReference type="PROSITE" id="PS50931"/>
    </source>
</evidence>
<evidence type="ECO:0000256" key="4">
    <source>
        <dbReference type="ARBA" id="ARBA00023163"/>
    </source>
</evidence>
<proteinExistence type="inferred from homology"/>
<keyword evidence="3" id="KW-0238">DNA-binding</keyword>
<dbReference type="InterPro" id="IPR000847">
    <property type="entry name" value="LysR_HTH_N"/>
</dbReference>
<dbReference type="Pfam" id="PF00126">
    <property type="entry name" value="HTH_1"/>
    <property type="match status" value="1"/>
</dbReference>
<name>A0A545TEM0_9PROT</name>
<gene>
    <name evidence="6" type="ORF">FKG95_22350</name>
</gene>
<dbReference type="InterPro" id="IPR036390">
    <property type="entry name" value="WH_DNA-bd_sf"/>
</dbReference>
<dbReference type="FunFam" id="1.10.10.10:FF:000001">
    <property type="entry name" value="LysR family transcriptional regulator"/>
    <property type="match status" value="1"/>
</dbReference>
<keyword evidence="4" id="KW-0804">Transcription</keyword>
<dbReference type="RefSeq" id="WP_142898658.1">
    <property type="nucleotide sequence ID" value="NZ_ML660060.1"/>
</dbReference>
<dbReference type="Gene3D" id="1.10.10.10">
    <property type="entry name" value="Winged helix-like DNA-binding domain superfamily/Winged helix DNA-binding domain"/>
    <property type="match status" value="1"/>
</dbReference>
<dbReference type="SUPFAM" id="SSF46785">
    <property type="entry name" value="Winged helix' DNA-binding domain"/>
    <property type="match status" value="1"/>
</dbReference>
<dbReference type="EMBL" id="VHSH01000009">
    <property type="protein sequence ID" value="TQV75669.1"/>
    <property type="molecule type" value="Genomic_DNA"/>
</dbReference>
<accession>A0A545TEM0</accession>
<dbReference type="InterPro" id="IPR050176">
    <property type="entry name" value="LTTR"/>
</dbReference>
<dbReference type="OrthoDB" id="9789529at2"/>
<dbReference type="Gene3D" id="3.40.190.10">
    <property type="entry name" value="Periplasmic binding protein-like II"/>
    <property type="match status" value="2"/>
</dbReference>
<dbReference type="GO" id="GO:0003677">
    <property type="term" value="F:DNA binding"/>
    <property type="evidence" value="ECO:0007669"/>
    <property type="project" value="UniProtKB-KW"/>
</dbReference>
<dbReference type="Pfam" id="PF03466">
    <property type="entry name" value="LysR_substrate"/>
    <property type="match status" value="1"/>
</dbReference>
<evidence type="ECO:0000313" key="6">
    <source>
        <dbReference type="EMBL" id="TQV75669.1"/>
    </source>
</evidence>
<evidence type="ECO:0000256" key="3">
    <source>
        <dbReference type="ARBA" id="ARBA00023125"/>
    </source>
</evidence>
<organism evidence="6 7">
    <name type="scientific">Denitrobaculum tricleocarpae</name>
    <dbReference type="NCBI Taxonomy" id="2591009"/>
    <lineage>
        <taxon>Bacteria</taxon>
        <taxon>Pseudomonadati</taxon>
        <taxon>Pseudomonadota</taxon>
        <taxon>Alphaproteobacteria</taxon>
        <taxon>Rhodospirillales</taxon>
        <taxon>Rhodospirillaceae</taxon>
        <taxon>Denitrobaculum</taxon>
    </lineage>
</organism>
<keyword evidence="2" id="KW-0805">Transcription regulation</keyword>
<evidence type="ECO:0000313" key="7">
    <source>
        <dbReference type="Proteomes" id="UP000315252"/>
    </source>
</evidence>
<comment type="caution">
    <text evidence="6">The sequence shown here is derived from an EMBL/GenBank/DDBJ whole genome shotgun (WGS) entry which is preliminary data.</text>
</comment>
<dbReference type="GO" id="GO:0003700">
    <property type="term" value="F:DNA-binding transcription factor activity"/>
    <property type="evidence" value="ECO:0007669"/>
    <property type="project" value="InterPro"/>
</dbReference>
<protein>
    <submittedName>
        <fullName evidence="6">LysR family transcriptional regulator</fullName>
    </submittedName>
</protein>